<proteinExistence type="predicted"/>
<dbReference type="AlphaFoldDB" id="A0A1L5NKZ3"/>
<evidence type="ECO:0008006" key="3">
    <source>
        <dbReference type="Google" id="ProtNLM"/>
    </source>
</evidence>
<accession>A0A1L5NKZ3</accession>
<name>A0A1L5NKZ3_9HYPH</name>
<gene>
    <name evidence="1" type="ORF">IE4872_CH02978</name>
</gene>
<dbReference type="Proteomes" id="UP000184749">
    <property type="component" value="Chromosome"/>
</dbReference>
<evidence type="ECO:0000313" key="2">
    <source>
        <dbReference type="Proteomes" id="UP000184749"/>
    </source>
</evidence>
<dbReference type="EMBL" id="CP017101">
    <property type="protein sequence ID" value="APO68580.1"/>
    <property type="molecule type" value="Genomic_DNA"/>
</dbReference>
<protein>
    <recommendedName>
        <fullName evidence="3">Response regulatory domain-containing protein</fullName>
    </recommendedName>
</protein>
<evidence type="ECO:0000313" key="1">
    <source>
        <dbReference type="EMBL" id="APO68580.1"/>
    </source>
</evidence>
<reference evidence="1 2" key="1">
    <citation type="submission" date="2016-09" db="EMBL/GenBank/DDBJ databases">
        <title>The complete genome sequences of Rhizobium gallicum, symbiovars gallicum and phaseoli, symbionts associated to common bean (Phaseolus vulgaris).</title>
        <authorList>
            <person name="Bustos P."/>
            <person name="Santamaria R.I."/>
            <person name="Perez-Carrascal O.M."/>
            <person name="Juarez S."/>
            <person name="Lozano L."/>
            <person name="Martinez-Flores I."/>
            <person name="Martinez-Romero E."/>
            <person name="Cevallos M."/>
            <person name="Romero D."/>
            <person name="Davila G."/>
            <person name="Gonzalez V."/>
        </authorList>
    </citation>
    <scope>NUCLEOTIDE SEQUENCE [LARGE SCALE GENOMIC DNA]</scope>
    <source>
        <strain evidence="1 2">IE4872</strain>
    </source>
</reference>
<sequence>MFCLNIALRGLTNMLRFLVISSRTTPSTVSNAWRSLNIVLAGPIAANALSSFDLGGHDGAIIDLDYEGDEMIACVEILEARQIPFVFAAFVSSSLKPPGCFVLSEAKEDILAIHRRLWEIFRAH</sequence>
<organism evidence="1 2">
    <name type="scientific">Rhizobium gallicum</name>
    <dbReference type="NCBI Taxonomy" id="56730"/>
    <lineage>
        <taxon>Bacteria</taxon>
        <taxon>Pseudomonadati</taxon>
        <taxon>Pseudomonadota</taxon>
        <taxon>Alphaproteobacteria</taxon>
        <taxon>Hyphomicrobiales</taxon>
        <taxon>Rhizobiaceae</taxon>
        <taxon>Rhizobium/Agrobacterium group</taxon>
        <taxon>Rhizobium</taxon>
    </lineage>
</organism>